<protein>
    <submittedName>
        <fullName evidence="5">Crp/Fnr family transcriptional regulator</fullName>
    </submittedName>
</protein>
<name>A0A6S6SRV3_9GAMM</name>
<dbReference type="InterPro" id="IPR036390">
    <property type="entry name" value="WH_DNA-bd_sf"/>
</dbReference>
<dbReference type="InterPro" id="IPR012318">
    <property type="entry name" value="HTH_CRP"/>
</dbReference>
<evidence type="ECO:0000259" key="4">
    <source>
        <dbReference type="PROSITE" id="PS50042"/>
    </source>
</evidence>
<dbReference type="InterPro" id="IPR050397">
    <property type="entry name" value="Env_Response_Regulators"/>
</dbReference>
<accession>A0A6S6SRV3</accession>
<dbReference type="PANTHER" id="PTHR24567:SF74">
    <property type="entry name" value="HTH-TYPE TRANSCRIPTIONAL REGULATOR ARCR"/>
    <property type="match status" value="1"/>
</dbReference>
<gene>
    <name evidence="5" type="ORF">HELGO_WM12581</name>
</gene>
<evidence type="ECO:0000256" key="1">
    <source>
        <dbReference type="ARBA" id="ARBA00023015"/>
    </source>
</evidence>
<dbReference type="PROSITE" id="PS50042">
    <property type="entry name" value="CNMP_BINDING_3"/>
    <property type="match status" value="1"/>
</dbReference>
<evidence type="ECO:0000256" key="3">
    <source>
        <dbReference type="ARBA" id="ARBA00023163"/>
    </source>
</evidence>
<dbReference type="SMART" id="SM00100">
    <property type="entry name" value="cNMP"/>
    <property type="match status" value="1"/>
</dbReference>
<dbReference type="CDD" id="cd00038">
    <property type="entry name" value="CAP_ED"/>
    <property type="match status" value="1"/>
</dbReference>
<dbReference type="Pfam" id="PF00027">
    <property type="entry name" value="cNMP_binding"/>
    <property type="match status" value="1"/>
</dbReference>
<feature type="domain" description="Cyclic nucleotide-binding" evidence="4">
    <location>
        <begin position="58"/>
        <end position="142"/>
    </location>
</feature>
<proteinExistence type="predicted"/>
<dbReference type="SUPFAM" id="SSF46785">
    <property type="entry name" value="Winged helix' DNA-binding domain"/>
    <property type="match status" value="1"/>
</dbReference>
<dbReference type="InterPro" id="IPR014710">
    <property type="entry name" value="RmlC-like_jellyroll"/>
</dbReference>
<dbReference type="GO" id="GO:0003677">
    <property type="term" value="F:DNA binding"/>
    <property type="evidence" value="ECO:0007669"/>
    <property type="project" value="UniProtKB-KW"/>
</dbReference>
<dbReference type="SUPFAM" id="SSF51206">
    <property type="entry name" value="cAMP-binding domain-like"/>
    <property type="match status" value="1"/>
</dbReference>
<keyword evidence="3" id="KW-0804">Transcription</keyword>
<dbReference type="InterPro" id="IPR036388">
    <property type="entry name" value="WH-like_DNA-bd_sf"/>
</dbReference>
<dbReference type="Gene3D" id="1.10.10.10">
    <property type="entry name" value="Winged helix-like DNA-binding domain superfamily/Winged helix DNA-binding domain"/>
    <property type="match status" value="1"/>
</dbReference>
<dbReference type="EMBL" id="CACVAY010000034">
    <property type="protein sequence ID" value="CAA6807653.1"/>
    <property type="molecule type" value="Genomic_DNA"/>
</dbReference>
<dbReference type="PANTHER" id="PTHR24567">
    <property type="entry name" value="CRP FAMILY TRANSCRIPTIONAL REGULATORY PROTEIN"/>
    <property type="match status" value="1"/>
</dbReference>
<dbReference type="AlphaFoldDB" id="A0A6S6SRV3"/>
<dbReference type="Pfam" id="PF13545">
    <property type="entry name" value="HTH_Crp_2"/>
    <property type="match status" value="1"/>
</dbReference>
<dbReference type="Gene3D" id="2.60.120.10">
    <property type="entry name" value="Jelly Rolls"/>
    <property type="match status" value="1"/>
</dbReference>
<dbReference type="InterPro" id="IPR000595">
    <property type="entry name" value="cNMP-bd_dom"/>
</dbReference>
<reference evidence="5" key="1">
    <citation type="submission" date="2020-01" db="EMBL/GenBank/DDBJ databases">
        <authorList>
            <person name="Meier V. D."/>
            <person name="Meier V D."/>
        </authorList>
    </citation>
    <scope>NUCLEOTIDE SEQUENCE</scope>
    <source>
        <strain evidence="5">HLG_WM_MAG_07</strain>
    </source>
</reference>
<keyword evidence="2" id="KW-0238">DNA-binding</keyword>
<dbReference type="GO" id="GO:0005829">
    <property type="term" value="C:cytosol"/>
    <property type="evidence" value="ECO:0007669"/>
    <property type="project" value="TreeGrafter"/>
</dbReference>
<dbReference type="InterPro" id="IPR018490">
    <property type="entry name" value="cNMP-bd_dom_sf"/>
</dbReference>
<organism evidence="5">
    <name type="scientific">uncultured Thiotrichaceae bacterium</name>
    <dbReference type="NCBI Taxonomy" id="298394"/>
    <lineage>
        <taxon>Bacteria</taxon>
        <taxon>Pseudomonadati</taxon>
        <taxon>Pseudomonadota</taxon>
        <taxon>Gammaproteobacteria</taxon>
        <taxon>Thiotrichales</taxon>
        <taxon>Thiotrichaceae</taxon>
        <taxon>environmental samples</taxon>
    </lineage>
</organism>
<evidence type="ECO:0000313" key="5">
    <source>
        <dbReference type="EMBL" id="CAA6807653.1"/>
    </source>
</evidence>
<keyword evidence="1" id="KW-0805">Transcription regulation</keyword>
<dbReference type="GO" id="GO:0003700">
    <property type="term" value="F:DNA-binding transcription factor activity"/>
    <property type="evidence" value="ECO:0007669"/>
    <property type="project" value="TreeGrafter"/>
</dbReference>
<evidence type="ECO:0000256" key="2">
    <source>
        <dbReference type="ARBA" id="ARBA00023125"/>
    </source>
</evidence>
<sequence>MPTGIVNTPNTLHPGLIRQSVFFSLVPRSLLQDMAEEFRWEEWEKDTYIDPDVLTKKFCILLDGQLEIKRINPDTGREVTLSVLHPGDSFDVISLLDNKPHDVILESLTGLKLMSVPMETMRHWLWTFPELNQQFLPYLASKMREQEELTTNIALHDTATRLSRVLLQYIDKLNAYKGDQDEAHKTLLIHGLSDEKLAHMVGTVRQVINKHLQHWKEQGVLDKKRNELIINDLEALKKEAGYVHSNLPPE</sequence>